<reference evidence="5" key="1">
    <citation type="submission" date="2025-08" db="UniProtKB">
        <authorList>
            <consortium name="RefSeq"/>
        </authorList>
    </citation>
    <scope>IDENTIFICATION</scope>
    <source>
        <strain evidence="5">USDA-PBARC FA_bdor</strain>
        <tissue evidence="5">Whole organism</tissue>
    </source>
</reference>
<evidence type="ECO:0000313" key="4">
    <source>
        <dbReference type="Proteomes" id="UP000694866"/>
    </source>
</evidence>
<evidence type="ECO:0000256" key="3">
    <source>
        <dbReference type="SAM" id="SignalP"/>
    </source>
</evidence>
<keyword evidence="3" id="KW-0732">Signal</keyword>
<dbReference type="GeneID" id="105263560"/>
<gene>
    <name evidence="5" type="primary">LOC105263560</name>
</gene>
<dbReference type="Proteomes" id="UP000694866">
    <property type="component" value="Unplaced"/>
</dbReference>
<proteinExistence type="predicted"/>
<dbReference type="RefSeq" id="XP_011298136.1">
    <property type="nucleotide sequence ID" value="XM_011299834.1"/>
</dbReference>
<keyword evidence="2" id="KW-1133">Transmembrane helix</keyword>
<evidence type="ECO:0000256" key="1">
    <source>
        <dbReference type="SAM" id="MobiDB-lite"/>
    </source>
</evidence>
<keyword evidence="2" id="KW-0812">Transmembrane</keyword>
<evidence type="ECO:0000313" key="5">
    <source>
        <dbReference type="RefSeq" id="XP_011298136.1"/>
    </source>
</evidence>
<name>A0A9R1TTL2_9HYME</name>
<feature type="region of interest" description="Disordered" evidence="1">
    <location>
        <begin position="199"/>
        <end position="222"/>
    </location>
</feature>
<sequence>MEVLLLLTIFLDVHLVFGWNQNISSTPESGGAVKSPVVSPLSPVKHFFSLTRPKLKSPQASSHENPSVHSHYRVHDNNEYADDPWLDYNLENDPWGFHPQPQPQNCLVPALAASGTTALIILSIIVFIFKFIPSLFVANSRLTSLQMLAKAAESWFTGTTQAPNVMHGYNRWTPERMHGGDWMGGELSGNYGVKSPFLKNPKDRHSPFKKPQNINDLKKPIK</sequence>
<keyword evidence="4" id="KW-1185">Reference proteome</keyword>
<protein>
    <submittedName>
        <fullName evidence="5">Uncharacterized protein isoform X1</fullName>
    </submittedName>
</protein>
<keyword evidence="2" id="KW-0472">Membrane</keyword>
<dbReference type="AlphaFoldDB" id="A0A9R1TTL2"/>
<dbReference type="KEGG" id="fas:105263560"/>
<accession>A0A9R1TTL2</accession>
<evidence type="ECO:0000256" key="2">
    <source>
        <dbReference type="SAM" id="Phobius"/>
    </source>
</evidence>
<feature type="chain" id="PRO_5040219331" evidence="3">
    <location>
        <begin position="19"/>
        <end position="222"/>
    </location>
</feature>
<feature type="signal peptide" evidence="3">
    <location>
        <begin position="1"/>
        <end position="18"/>
    </location>
</feature>
<organism evidence="4 5">
    <name type="scientific">Fopius arisanus</name>
    <dbReference type="NCBI Taxonomy" id="64838"/>
    <lineage>
        <taxon>Eukaryota</taxon>
        <taxon>Metazoa</taxon>
        <taxon>Ecdysozoa</taxon>
        <taxon>Arthropoda</taxon>
        <taxon>Hexapoda</taxon>
        <taxon>Insecta</taxon>
        <taxon>Pterygota</taxon>
        <taxon>Neoptera</taxon>
        <taxon>Endopterygota</taxon>
        <taxon>Hymenoptera</taxon>
        <taxon>Apocrita</taxon>
        <taxon>Ichneumonoidea</taxon>
        <taxon>Braconidae</taxon>
        <taxon>Opiinae</taxon>
        <taxon>Fopius</taxon>
    </lineage>
</organism>
<dbReference type="OrthoDB" id="10520300at2759"/>
<feature type="transmembrane region" description="Helical" evidence="2">
    <location>
        <begin position="107"/>
        <end position="132"/>
    </location>
</feature>